<evidence type="ECO:0000256" key="1">
    <source>
        <dbReference type="SAM" id="Phobius"/>
    </source>
</evidence>
<keyword evidence="1" id="KW-1133">Transmembrane helix</keyword>
<dbReference type="InterPro" id="IPR021842">
    <property type="entry name" value="DUF3435"/>
</dbReference>
<keyword evidence="1" id="KW-0812">Transmembrane</keyword>
<evidence type="ECO:0000313" key="3">
    <source>
        <dbReference type="Proteomes" id="UP000193144"/>
    </source>
</evidence>
<feature type="non-terminal residue" evidence="2">
    <location>
        <position position="1"/>
    </location>
</feature>
<sequence>VLLEFTFKFTKEFFRIKDINTFPLLKVIFNKTLIFSLHVFLLRVLFYNSAFAIYNLISLNKLSKLYITPSYNKL</sequence>
<dbReference type="Pfam" id="PF11917">
    <property type="entry name" value="DUF3435"/>
    <property type="match status" value="1"/>
</dbReference>
<protein>
    <submittedName>
        <fullName evidence="2">Uncharacterized protein</fullName>
    </submittedName>
</protein>
<name>A0A1Y1Y4F7_9PLEO</name>
<evidence type="ECO:0000313" key="2">
    <source>
        <dbReference type="EMBL" id="ORX92877.1"/>
    </source>
</evidence>
<accession>A0A1Y1Y4F7</accession>
<dbReference type="STRING" id="1231657.A0A1Y1Y4F7"/>
<dbReference type="OrthoDB" id="4485682at2759"/>
<keyword evidence="3" id="KW-1185">Reference proteome</keyword>
<gene>
    <name evidence="2" type="ORF">BCR34DRAFT_500323</name>
</gene>
<dbReference type="AlphaFoldDB" id="A0A1Y1Y4F7"/>
<dbReference type="Proteomes" id="UP000193144">
    <property type="component" value="Unassembled WGS sequence"/>
</dbReference>
<comment type="caution">
    <text evidence="2">The sequence shown here is derived from an EMBL/GenBank/DDBJ whole genome shotgun (WGS) entry which is preliminary data.</text>
</comment>
<keyword evidence="1" id="KW-0472">Membrane</keyword>
<feature type="transmembrane region" description="Helical" evidence="1">
    <location>
        <begin position="33"/>
        <end position="57"/>
    </location>
</feature>
<dbReference type="EMBL" id="MCFA01000364">
    <property type="protein sequence ID" value="ORX92877.1"/>
    <property type="molecule type" value="Genomic_DNA"/>
</dbReference>
<organism evidence="2 3">
    <name type="scientific">Clohesyomyces aquaticus</name>
    <dbReference type="NCBI Taxonomy" id="1231657"/>
    <lineage>
        <taxon>Eukaryota</taxon>
        <taxon>Fungi</taxon>
        <taxon>Dikarya</taxon>
        <taxon>Ascomycota</taxon>
        <taxon>Pezizomycotina</taxon>
        <taxon>Dothideomycetes</taxon>
        <taxon>Pleosporomycetidae</taxon>
        <taxon>Pleosporales</taxon>
        <taxon>Lindgomycetaceae</taxon>
        <taxon>Clohesyomyces</taxon>
    </lineage>
</organism>
<reference evidence="2 3" key="1">
    <citation type="submission" date="2016-07" db="EMBL/GenBank/DDBJ databases">
        <title>Pervasive Adenine N6-methylation of Active Genes in Fungi.</title>
        <authorList>
            <consortium name="DOE Joint Genome Institute"/>
            <person name="Mondo S.J."/>
            <person name="Dannebaum R.O."/>
            <person name="Kuo R.C."/>
            <person name="Labutti K."/>
            <person name="Haridas S."/>
            <person name="Kuo A."/>
            <person name="Salamov A."/>
            <person name="Ahrendt S.R."/>
            <person name="Lipzen A."/>
            <person name="Sullivan W."/>
            <person name="Andreopoulos W.B."/>
            <person name="Clum A."/>
            <person name="Lindquist E."/>
            <person name="Daum C."/>
            <person name="Ramamoorthy G.K."/>
            <person name="Gryganskyi A."/>
            <person name="Culley D."/>
            <person name="Magnuson J.K."/>
            <person name="James T.Y."/>
            <person name="O'Malley M.A."/>
            <person name="Stajich J.E."/>
            <person name="Spatafora J.W."/>
            <person name="Visel A."/>
            <person name="Grigoriev I.V."/>
        </authorList>
    </citation>
    <scope>NUCLEOTIDE SEQUENCE [LARGE SCALE GENOMIC DNA]</scope>
    <source>
        <strain evidence="2 3">CBS 115471</strain>
    </source>
</reference>
<proteinExistence type="predicted"/>